<sequence length="80" mass="8893">MGGKRRDALDHHRAELRDIIQLVVFIAVAESTGCGHDRILQLELAQIDAQINRHSTPRPLEIPGLRHSCAHNARCRGPAL</sequence>
<accession>A0A645JUB1</accession>
<dbReference type="AlphaFoldDB" id="A0A645JUB1"/>
<evidence type="ECO:0000313" key="1">
    <source>
        <dbReference type="EMBL" id="MPN62853.1"/>
    </source>
</evidence>
<dbReference type="EMBL" id="VSSQ01141492">
    <property type="protein sequence ID" value="MPN62853.1"/>
    <property type="molecule type" value="Genomic_DNA"/>
</dbReference>
<comment type="caution">
    <text evidence="1">The sequence shown here is derived from an EMBL/GenBank/DDBJ whole genome shotgun (WGS) entry which is preliminary data.</text>
</comment>
<organism evidence="1">
    <name type="scientific">bioreactor metagenome</name>
    <dbReference type="NCBI Taxonomy" id="1076179"/>
    <lineage>
        <taxon>unclassified sequences</taxon>
        <taxon>metagenomes</taxon>
        <taxon>ecological metagenomes</taxon>
    </lineage>
</organism>
<name>A0A645JUB1_9ZZZZ</name>
<protein>
    <submittedName>
        <fullName evidence="1">Uncharacterized protein</fullName>
    </submittedName>
</protein>
<reference evidence="1" key="1">
    <citation type="submission" date="2019-08" db="EMBL/GenBank/DDBJ databases">
        <authorList>
            <person name="Kucharzyk K."/>
            <person name="Murdoch R.W."/>
            <person name="Higgins S."/>
            <person name="Loffler F."/>
        </authorList>
    </citation>
    <scope>NUCLEOTIDE SEQUENCE</scope>
</reference>
<proteinExistence type="predicted"/>
<gene>
    <name evidence="1" type="ORF">SDC9_210606</name>
</gene>